<evidence type="ECO:0000313" key="2">
    <source>
        <dbReference type="EMBL" id="KAL0424905.1"/>
    </source>
</evidence>
<gene>
    <name evidence="2" type="ORF">Sradi_1025300</name>
</gene>
<feature type="domain" description="DUF1990" evidence="1">
    <location>
        <begin position="240"/>
        <end position="298"/>
    </location>
</feature>
<accession>A0AAW2V8S9</accession>
<dbReference type="PANTHER" id="PTHR34202:SF1">
    <property type="entry name" value="UPF0548 PROTEIN"/>
    <property type="match status" value="1"/>
</dbReference>
<name>A0AAW2V8S9_SESRA</name>
<dbReference type="Pfam" id="PF09348">
    <property type="entry name" value="DUF1990"/>
    <property type="match status" value="2"/>
</dbReference>
<reference evidence="2" key="2">
    <citation type="journal article" date="2024" name="Plant">
        <title>Genomic evolution and insights into agronomic trait innovations of Sesamum species.</title>
        <authorList>
            <person name="Miao H."/>
            <person name="Wang L."/>
            <person name="Qu L."/>
            <person name="Liu H."/>
            <person name="Sun Y."/>
            <person name="Le M."/>
            <person name="Wang Q."/>
            <person name="Wei S."/>
            <person name="Zheng Y."/>
            <person name="Lin W."/>
            <person name="Duan Y."/>
            <person name="Cao H."/>
            <person name="Xiong S."/>
            <person name="Wang X."/>
            <person name="Wei L."/>
            <person name="Li C."/>
            <person name="Ma Q."/>
            <person name="Ju M."/>
            <person name="Zhao R."/>
            <person name="Li G."/>
            <person name="Mu C."/>
            <person name="Tian Q."/>
            <person name="Mei H."/>
            <person name="Zhang T."/>
            <person name="Gao T."/>
            <person name="Zhang H."/>
        </authorList>
    </citation>
    <scope>NUCLEOTIDE SEQUENCE</scope>
    <source>
        <strain evidence="2">G02</strain>
    </source>
</reference>
<protein>
    <recommendedName>
        <fullName evidence="1">DUF1990 domain-containing protein</fullName>
    </recommendedName>
</protein>
<dbReference type="AlphaFoldDB" id="A0AAW2V8S9"/>
<dbReference type="InterPro" id="IPR018960">
    <property type="entry name" value="DUF1990"/>
</dbReference>
<proteinExistence type="predicted"/>
<dbReference type="PANTHER" id="PTHR34202">
    <property type="entry name" value="UPF0548 PROTEIN"/>
    <property type="match status" value="1"/>
</dbReference>
<organism evidence="2">
    <name type="scientific">Sesamum radiatum</name>
    <name type="common">Black benniseed</name>
    <dbReference type="NCBI Taxonomy" id="300843"/>
    <lineage>
        <taxon>Eukaryota</taxon>
        <taxon>Viridiplantae</taxon>
        <taxon>Streptophyta</taxon>
        <taxon>Embryophyta</taxon>
        <taxon>Tracheophyta</taxon>
        <taxon>Spermatophyta</taxon>
        <taxon>Magnoliopsida</taxon>
        <taxon>eudicotyledons</taxon>
        <taxon>Gunneridae</taxon>
        <taxon>Pentapetalae</taxon>
        <taxon>asterids</taxon>
        <taxon>lamiids</taxon>
        <taxon>Lamiales</taxon>
        <taxon>Pedaliaceae</taxon>
        <taxon>Sesamum</taxon>
    </lineage>
</organism>
<evidence type="ECO:0000259" key="1">
    <source>
        <dbReference type="Pfam" id="PF09348"/>
    </source>
</evidence>
<sequence length="308" mass="34352">MIFLCWSPPSRQEQKACVDKSGVFNYDSKYLGATAKLALKIKQDRELSDKGFLVNHARVLVGSGLETFEKGKIALQNWRHFNLNWAFVDPKTPIQRGVKFCVCTKAIFPWLLMPLEVVYVDESRSAVASFSFGSGTLQGHLLAVISEYGISWGCRHALEPVSIARNTLSSQTSVLRTAQFDGHFDVVSHGQYCSWISNSPEISDKGGHCNSETNEEVFTSVSLTNLSCSSCNLQVLADGGTSFGHNKQAGEERFSITMDEKNDVWYEILSFSKPANFLSLIGYPYVLLKQKHFARDSTLAMQKHLSDK</sequence>
<comment type="caution">
    <text evidence="2">The sequence shown here is derived from an EMBL/GenBank/DDBJ whole genome shotgun (WGS) entry which is preliminary data.</text>
</comment>
<reference evidence="2" key="1">
    <citation type="submission" date="2020-06" db="EMBL/GenBank/DDBJ databases">
        <authorList>
            <person name="Li T."/>
            <person name="Hu X."/>
            <person name="Zhang T."/>
            <person name="Song X."/>
            <person name="Zhang H."/>
            <person name="Dai N."/>
            <person name="Sheng W."/>
            <person name="Hou X."/>
            <person name="Wei L."/>
        </authorList>
    </citation>
    <scope>NUCLEOTIDE SEQUENCE</scope>
    <source>
        <strain evidence="2">G02</strain>
        <tissue evidence="2">Leaf</tissue>
    </source>
</reference>
<dbReference type="EMBL" id="JACGWJ010000004">
    <property type="protein sequence ID" value="KAL0424905.1"/>
    <property type="molecule type" value="Genomic_DNA"/>
</dbReference>
<feature type="domain" description="DUF1990" evidence="1">
    <location>
        <begin position="50"/>
        <end position="142"/>
    </location>
</feature>